<dbReference type="EMBL" id="JBBNAF010000005">
    <property type="protein sequence ID" value="KAK9142981.1"/>
    <property type="molecule type" value="Genomic_DNA"/>
</dbReference>
<feature type="region of interest" description="Disordered" evidence="1">
    <location>
        <begin position="1"/>
        <end position="49"/>
    </location>
</feature>
<keyword evidence="3" id="KW-1185">Reference proteome</keyword>
<dbReference type="AlphaFoldDB" id="A0AAP0JZJ0"/>
<comment type="caution">
    <text evidence="2">The sequence shown here is derived from an EMBL/GenBank/DDBJ whole genome shotgun (WGS) entry which is preliminary data.</text>
</comment>
<evidence type="ECO:0000313" key="3">
    <source>
        <dbReference type="Proteomes" id="UP001420932"/>
    </source>
</evidence>
<sequence>MSQDARNQTEERLRFCNSHGGRALGDPDDHAEESIRQTIRETEECGSEN</sequence>
<protein>
    <submittedName>
        <fullName evidence="2">Uncharacterized protein</fullName>
    </submittedName>
</protein>
<accession>A0AAP0JZJ0</accession>
<proteinExistence type="predicted"/>
<gene>
    <name evidence="2" type="ORF">Syun_012381</name>
</gene>
<feature type="compositionally biased region" description="Basic and acidic residues" evidence="1">
    <location>
        <begin position="25"/>
        <end position="43"/>
    </location>
</feature>
<name>A0AAP0JZJ0_9MAGN</name>
<dbReference type="Proteomes" id="UP001420932">
    <property type="component" value="Unassembled WGS sequence"/>
</dbReference>
<organism evidence="2 3">
    <name type="scientific">Stephania yunnanensis</name>
    <dbReference type="NCBI Taxonomy" id="152371"/>
    <lineage>
        <taxon>Eukaryota</taxon>
        <taxon>Viridiplantae</taxon>
        <taxon>Streptophyta</taxon>
        <taxon>Embryophyta</taxon>
        <taxon>Tracheophyta</taxon>
        <taxon>Spermatophyta</taxon>
        <taxon>Magnoliopsida</taxon>
        <taxon>Ranunculales</taxon>
        <taxon>Menispermaceae</taxon>
        <taxon>Menispermoideae</taxon>
        <taxon>Cissampelideae</taxon>
        <taxon>Stephania</taxon>
    </lineage>
</organism>
<reference evidence="2 3" key="1">
    <citation type="submission" date="2024-01" db="EMBL/GenBank/DDBJ databases">
        <title>Genome assemblies of Stephania.</title>
        <authorList>
            <person name="Yang L."/>
        </authorList>
    </citation>
    <scope>NUCLEOTIDE SEQUENCE [LARGE SCALE GENOMIC DNA]</scope>
    <source>
        <strain evidence="2">YNDBR</strain>
        <tissue evidence="2">Leaf</tissue>
    </source>
</reference>
<evidence type="ECO:0000313" key="2">
    <source>
        <dbReference type="EMBL" id="KAK9142981.1"/>
    </source>
</evidence>
<evidence type="ECO:0000256" key="1">
    <source>
        <dbReference type="SAM" id="MobiDB-lite"/>
    </source>
</evidence>